<reference evidence="1 2" key="1">
    <citation type="submission" date="2016-09" db="EMBL/GenBank/DDBJ databases">
        <authorList>
            <person name="Capua I."/>
            <person name="De Benedictis P."/>
            <person name="Joannis T."/>
            <person name="Lombin L.H."/>
            <person name="Cattoli G."/>
        </authorList>
    </citation>
    <scope>NUCLEOTIDE SEQUENCE [LARGE SCALE GENOMIC DNA]</scope>
    <source>
        <strain evidence="1 2">IMI 309357</strain>
    </source>
</reference>
<evidence type="ECO:0000313" key="2">
    <source>
        <dbReference type="Proteomes" id="UP000176998"/>
    </source>
</evidence>
<organism evidence="1 2">
    <name type="scientific">Colletotrichum orchidophilum</name>
    <dbReference type="NCBI Taxonomy" id="1209926"/>
    <lineage>
        <taxon>Eukaryota</taxon>
        <taxon>Fungi</taxon>
        <taxon>Dikarya</taxon>
        <taxon>Ascomycota</taxon>
        <taxon>Pezizomycotina</taxon>
        <taxon>Sordariomycetes</taxon>
        <taxon>Hypocreomycetidae</taxon>
        <taxon>Glomerellales</taxon>
        <taxon>Glomerellaceae</taxon>
        <taxon>Colletotrichum</taxon>
    </lineage>
</organism>
<protein>
    <submittedName>
        <fullName evidence="1">Uncharacterized protein</fullName>
    </submittedName>
</protein>
<dbReference type="GeneID" id="34560434"/>
<sequence>MHRWAVTGPWPLADIYGRQDVPRRLQSPDTAPLAAPLQWESGTRPLTNHSIPQDGLDLVELRGGPAPGRGLPADPPSALNPFCDPNSLALQTTSRVDVAQTKGPSTPSHIIISQQAVCRSESLESASSG</sequence>
<name>A0A1G4B7X6_9PEZI</name>
<dbReference type="RefSeq" id="XP_022474536.1">
    <property type="nucleotide sequence ID" value="XM_022618924.1"/>
</dbReference>
<evidence type="ECO:0000313" key="1">
    <source>
        <dbReference type="EMBL" id="OHE97382.1"/>
    </source>
</evidence>
<gene>
    <name evidence="1" type="ORF">CORC01_07287</name>
</gene>
<dbReference type="EMBL" id="MJBS01000058">
    <property type="protein sequence ID" value="OHE97382.1"/>
    <property type="molecule type" value="Genomic_DNA"/>
</dbReference>
<dbReference type="Proteomes" id="UP000176998">
    <property type="component" value="Unassembled WGS sequence"/>
</dbReference>
<comment type="caution">
    <text evidence="1">The sequence shown here is derived from an EMBL/GenBank/DDBJ whole genome shotgun (WGS) entry which is preliminary data.</text>
</comment>
<proteinExistence type="predicted"/>
<dbReference type="AlphaFoldDB" id="A0A1G4B7X6"/>
<keyword evidence="2" id="KW-1185">Reference proteome</keyword>
<accession>A0A1G4B7X6</accession>